<keyword evidence="3" id="KW-0808">Transferase</keyword>
<evidence type="ECO:0000256" key="7">
    <source>
        <dbReference type="ARBA" id="ARBA00037966"/>
    </source>
</evidence>
<evidence type="ECO:0000256" key="4">
    <source>
        <dbReference type="ARBA" id="ARBA00022741"/>
    </source>
</evidence>
<sequence length="412" mass="47870">MHTHLYRVRKVLPDDMTEKEHVRKRRRLAWDVPPSEQPEEDVPAPVMLRNEAFRRHVSPLRREDDREGHYVFSFGDNLTPRYKILTKMGEGTFGRVLECWDRQTREYVAIKVVRSIRKYREAAMIEIDVLQNLAKNEGGGSRCVQIRNWFDYRNHICIVFEKLGPSLFDFLKRNKYCPFPVDLVREFGRQLLESVAYMHDLSLIHTDLKPENILLVSSEYVKLPGCKRKATDETHFRCLPKSSAIKLIDFGSTAFDNQNHSSIVSTRHYRAPEVILGLGWTYPCDLWSIGCILVELCSGEALFQTHENLEHLAMMERVLGPLPEHMVRKADCGAEKYFRRGSRLNWPEGAISRESIRAVNKMDHLKNLVSQHVVGASRFLLIDLLHGLLKFDPSERITARDALNHPFFENMS</sequence>
<gene>
    <name evidence="12" type="ORF">RHGRI_005380</name>
</gene>
<dbReference type="GO" id="GO:0004712">
    <property type="term" value="F:protein serine/threonine/tyrosine kinase activity"/>
    <property type="evidence" value="ECO:0007669"/>
    <property type="project" value="UniProtKB-EC"/>
</dbReference>
<feature type="domain" description="Protein kinase" evidence="11">
    <location>
        <begin position="82"/>
        <end position="408"/>
    </location>
</feature>
<evidence type="ECO:0000256" key="10">
    <source>
        <dbReference type="ARBA" id="ARBA00051680"/>
    </source>
</evidence>
<dbReference type="EMBL" id="JACTNZ010000002">
    <property type="protein sequence ID" value="KAG5562630.1"/>
    <property type="molecule type" value="Genomic_DNA"/>
</dbReference>
<dbReference type="InterPro" id="IPR051175">
    <property type="entry name" value="CLK_kinases"/>
</dbReference>
<evidence type="ECO:0000256" key="1">
    <source>
        <dbReference type="ARBA" id="ARBA00013203"/>
    </source>
</evidence>
<dbReference type="Proteomes" id="UP000823749">
    <property type="component" value="Chromosome 2"/>
</dbReference>
<keyword evidence="2" id="KW-0723">Serine/threonine-protein kinase</keyword>
<comment type="caution">
    <text evidence="12">The sequence shown here is derived from an EMBL/GenBank/DDBJ whole genome shotgun (WGS) entry which is preliminary data.</text>
</comment>
<dbReference type="FunFam" id="3.30.200.20:FF:000463">
    <property type="entry name" value="Serine/threonine-protein kinase AFC2"/>
    <property type="match status" value="1"/>
</dbReference>
<keyword evidence="4" id="KW-0547">Nucleotide-binding</keyword>
<dbReference type="PROSITE" id="PS00108">
    <property type="entry name" value="PROTEIN_KINASE_ST"/>
    <property type="match status" value="1"/>
</dbReference>
<comment type="catalytic activity">
    <reaction evidence="10">
        <text>L-tyrosyl-[protein] + ATP = O-phospho-L-tyrosyl-[protein] + ADP + H(+)</text>
        <dbReference type="Rhea" id="RHEA:10596"/>
        <dbReference type="Rhea" id="RHEA-COMP:10136"/>
        <dbReference type="Rhea" id="RHEA-COMP:20101"/>
        <dbReference type="ChEBI" id="CHEBI:15378"/>
        <dbReference type="ChEBI" id="CHEBI:30616"/>
        <dbReference type="ChEBI" id="CHEBI:46858"/>
        <dbReference type="ChEBI" id="CHEBI:61978"/>
        <dbReference type="ChEBI" id="CHEBI:456216"/>
        <dbReference type="EC" id="2.7.12.1"/>
    </reaction>
</comment>
<comment type="catalytic activity">
    <reaction evidence="9">
        <text>L-threonyl-[protein] + ATP = O-phospho-L-threonyl-[protein] + ADP + H(+)</text>
        <dbReference type="Rhea" id="RHEA:46608"/>
        <dbReference type="Rhea" id="RHEA-COMP:11060"/>
        <dbReference type="Rhea" id="RHEA-COMP:11605"/>
        <dbReference type="ChEBI" id="CHEBI:15378"/>
        <dbReference type="ChEBI" id="CHEBI:30013"/>
        <dbReference type="ChEBI" id="CHEBI:30616"/>
        <dbReference type="ChEBI" id="CHEBI:61977"/>
        <dbReference type="ChEBI" id="CHEBI:456216"/>
        <dbReference type="EC" id="2.7.12.1"/>
    </reaction>
</comment>
<dbReference type="PROSITE" id="PS50011">
    <property type="entry name" value="PROTEIN_KINASE_DOM"/>
    <property type="match status" value="1"/>
</dbReference>
<dbReference type="GO" id="GO:0005634">
    <property type="term" value="C:nucleus"/>
    <property type="evidence" value="ECO:0007669"/>
    <property type="project" value="TreeGrafter"/>
</dbReference>
<dbReference type="Gene3D" id="3.30.200.20">
    <property type="entry name" value="Phosphorylase Kinase, domain 1"/>
    <property type="match status" value="1"/>
</dbReference>
<dbReference type="Gene3D" id="1.10.510.10">
    <property type="entry name" value="Transferase(Phosphotransferase) domain 1"/>
    <property type="match status" value="1"/>
</dbReference>
<evidence type="ECO:0000256" key="3">
    <source>
        <dbReference type="ARBA" id="ARBA00022679"/>
    </source>
</evidence>
<protein>
    <recommendedName>
        <fullName evidence="1">dual-specificity kinase</fullName>
        <ecNumber evidence="1">2.7.12.1</ecNumber>
    </recommendedName>
</protein>
<accession>A0AAV6LC21</accession>
<comment type="similarity">
    <text evidence="7">Belongs to the protein kinase superfamily. CMGC Ser/Thr protein kinase family. Lammer subfamily.</text>
</comment>
<dbReference type="PANTHER" id="PTHR45646">
    <property type="entry name" value="SERINE/THREONINE-PROTEIN KINASE DOA-RELATED"/>
    <property type="match status" value="1"/>
</dbReference>
<dbReference type="InterPro" id="IPR008271">
    <property type="entry name" value="Ser/Thr_kinase_AS"/>
</dbReference>
<reference evidence="12" key="1">
    <citation type="submission" date="2020-08" db="EMBL/GenBank/DDBJ databases">
        <title>Plant Genome Project.</title>
        <authorList>
            <person name="Zhang R.-G."/>
        </authorList>
    </citation>
    <scope>NUCLEOTIDE SEQUENCE</scope>
    <source>
        <strain evidence="12">WSP0</strain>
        <tissue evidence="12">Leaf</tissue>
    </source>
</reference>
<evidence type="ECO:0000256" key="2">
    <source>
        <dbReference type="ARBA" id="ARBA00022527"/>
    </source>
</evidence>
<dbReference type="AlphaFoldDB" id="A0AAV6LC21"/>
<dbReference type="GO" id="GO:0005524">
    <property type="term" value="F:ATP binding"/>
    <property type="evidence" value="ECO:0007669"/>
    <property type="project" value="UniProtKB-KW"/>
</dbReference>
<keyword evidence="5" id="KW-0418">Kinase</keyword>
<dbReference type="CDD" id="cd14134">
    <property type="entry name" value="PKc_CLK"/>
    <property type="match status" value="1"/>
</dbReference>
<keyword evidence="6" id="KW-0067">ATP-binding</keyword>
<evidence type="ECO:0000256" key="9">
    <source>
        <dbReference type="ARBA" id="ARBA00049308"/>
    </source>
</evidence>
<organism evidence="12 13">
    <name type="scientific">Rhododendron griersonianum</name>
    <dbReference type="NCBI Taxonomy" id="479676"/>
    <lineage>
        <taxon>Eukaryota</taxon>
        <taxon>Viridiplantae</taxon>
        <taxon>Streptophyta</taxon>
        <taxon>Embryophyta</taxon>
        <taxon>Tracheophyta</taxon>
        <taxon>Spermatophyta</taxon>
        <taxon>Magnoliopsida</taxon>
        <taxon>eudicotyledons</taxon>
        <taxon>Gunneridae</taxon>
        <taxon>Pentapetalae</taxon>
        <taxon>asterids</taxon>
        <taxon>Ericales</taxon>
        <taxon>Ericaceae</taxon>
        <taxon>Ericoideae</taxon>
        <taxon>Rhodoreae</taxon>
        <taxon>Rhododendron</taxon>
    </lineage>
</organism>
<evidence type="ECO:0000313" key="12">
    <source>
        <dbReference type="EMBL" id="KAG5562630.1"/>
    </source>
</evidence>
<dbReference type="SMART" id="SM00220">
    <property type="entry name" value="S_TKc"/>
    <property type="match status" value="1"/>
</dbReference>
<dbReference type="PANTHER" id="PTHR45646:SF11">
    <property type="entry name" value="SERINE_THREONINE-PROTEIN KINASE DOA"/>
    <property type="match status" value="1"/>
</dbReference>
<dbReference type="InterPro" id="IPR011009">
    <property type="entry name" value="Kinase-like_dom_sf"/>
</dbReference>
<dbReference type="InterPro" id="IPR000719">
    <property type="entry name" value="Prot_kinase_dom"/>
</dbReference>
<evidence type="ECO:0000259" key="11">
    <source>
        <dbReference type="PROSITE" id="PS50011"/>
    </source>
</evidence>
<keyword evidence="13" id="KW-1185">Reference proteome</keyword>
<evidence type="ECO:0000256" key="6">
    <source>
        <dbReference type="ARBA" id="ARBA00022840"/>
    </source>
</evidence>
<evidence type="ECO:0000256" key="5">
    <source>
        <dbReference type="ARBA" id="ARBA00022777"/>
    </source>
</evidence>
<proteinExistence type="inferred from homology"/>
<comment type="catalytic activity">
    <reaction evidence="8">
        <text>L-seryl-[protein] + ATP = O-phospho-L-seryl-[protein] + ADP + H(+)</text>
        <dbReference type="Rhea" id="RHEA:17989"/>
        <dbReference type="Rhea" id="RHEA-COMP:9863"/>
        <dbReference type="Rhea" id="RHEA-COMP:11604"/>
        <dbReference type="ChEBI" id="CHEBI:15378"/>
        <dbReference type="ChEBI" id="CHEBI:29999"/>
        <dbReference type="ChEBI" id="CHEBI:30616"/>
        <dbReference type="ChEBI" id="CHEBI:83421"/>
        <dbReference type="ChEBI" id="CHEBI:456216"/>
        <dbReference type="EC" id="2.7.12.1"/>
    </reaction>
</comment>
<dbReference type="SUPFAM" id="SSF56112">
    <property type="entry name" value="Protein kinase-like (PK-like)"/>
    <property type="match status" value="1"/>
</dbReference>
<dbReference type="EC" id="2.7.12.1" evidence="1"/>
<dbReference type="GO" id="GO:0004674">
    <property type="term" value="F:protein serine/threonine kinase activity"/>
    <property type="evidence" value="ECO:0007669"/>
    <property type="project" value="UniProtKB-KW"/>
</dbReference>
<name>A0AAV6LC21_9ERIC</name>
<evidence type="ECO:0000256" key="8">
    <source>
        <dbReference type="ARBA" id="ARBA00049003"/>
    </source>
</evidence>
<dbReference type="Pfam" id="PF00069">
    <property type="entry name" value="Pkinase"/>
    <property type="match status" value="1"/>
</dbReference>
<evidence type="ECO:0000313" key="13">
    <source>
        <dbReference type="Proteomes" id="UP000823749"/>
    </source>
</evidence>
<dbReference type="FunFam" id="1.10.510.10:FF:000612">
    <property type="entry name" value="Serine/threonine-protein kinase AFC2"/>
    <property type="match status" value="1"/>
</dbReference>